<dbReference type="PATRIC" id="fig|1349767.4.peg.3818"/>
<evidence type="ECO:0000313" key="3">
    <source>
        <dbReference type="Proteomes" id="UP000027604"/>
    </source>
</evidence>
<dbReference type="EMBL" id="HG322949">
    <property type="protein sequence ID" value="CDG82690.1"/>
    <property type="molecule type" value="Genomic_DNA"/>
</dbReference>
<dbReference type="AlphaFoldDB" id="W0V503"/>
<dbReference type="Proteomes" id="UP000027604">
    <property type="component" value="Chromosome I"/>
</dbReference>
<organism evidence="2 3">
    <name type="scientific">Janthinobacterium agaricidamnosum NBRC 102515 = DSM 9628</name>
    <dbReference type="NCBI Taxonomy" id="1349767"/>
    <lineage>
        <taxon>Bacteria</taxon>
        <taxon>Pseudomonadati</taxon>
        <taxon>Pseudomonadota</taxon>
        <taxon>Betaproteobacteria</taxon>
        <taxon>Burkholderiales</taxon>
        <taxon>Oxalobacteraceae</taxon>
        <taxon>Janthinobacterium</taxon>
    </lineage>
</organism>
<name>W0V503_9BURK</name>
<dbReference type="eggNOG" id="ENOG50328R7">
    <property type="taxonomic scope" value="Bacteria"/>
</dbReference>
<dbReference type="KEGG" id="jag:GJA_2055"/>
<dbReference type="Gene3D" id="3.30.70.790">
    <property type="entry name" value="UreE, C-terminal domain"/>
    <property type="match status" value="1"/>
</dbReference>
<dbReference type="InterPro" id="IPR018551">
    <property type="entry name" value="DUF2007"/>
</dbReference>
<dbReference type="OrthoDB" id="8683631at2"/>
<sequence length="93" mass="10056">MHDDYCLVARMMVPTDAHVIRGCLEAAGIPVILTDDQHMQANLLLAPAIGGARVLVQEKNMALAREILAAFERGELAISEDADVGVEEDDGKR</sequence>
<proteinExistence type="predicted"/>
<keyword evidence="3" id="KW-1185">Reference proteome</keyword>
<dbReference type="Pfam" id="PF09413">
    <property type="entry name" value="DUF2007"/>
    <property type="match status" value="1"/>
</dbReference>
<evidence type="ECO:0000313" key="2">
    <source>
        <dbReference type="EMBL" id="CDG82690.1"/>
    </source>
</evidence>
<dbReference type="SUPFAM" id="SSF54913">
    <property type="entry name" value="GlnB-like"/>
    <property type="match status" value="1"/>
</dbReference>
<dbReference type="RefSeq" id="WP_038491457.1">
    <property type="nucleotide sequence ID" value="NZ_BCTH01000028.1"/>
</dbReference>
<dbReference type="STRING" id="1349767.GJA_2055"/>
<gene>
    <name evidence="2" type="ORF">GJA_2055</name>
</gene>
<dbReference type="InterPro" id="IPR011322">
    <property type="entry name" value="N-reg_PII-like_a/b"/>
</dbReference>
<accession>W0V503</accession>
<reference evidence="2 3" key="1">
    <citation type="journal article" date="2015" name="Genome Announc.">
        <title>Genome Sequence of Mushroom Soft-Rot Pathogen Janthinobacterium agaricidamnosum.</title>
        <authorList>
            <person name="Graupner K."/>
            <person name="Lackner G."/>
            <person name="Hertweck C."/>
        </authorList>
    </citation>
    <scope>NUCLEOTIDE SEQUENCE [LARGE SCALE GENOMIC DNA]</scope>
    <source>
        <strain evidence="3">NBRC 102515 / DSM 9628</strain>
    </source>
</reference>
<feature type="domain" description="DUF2007" evidence="1">
    <location>
        <begin position="14"/>
        <end position="72"/>
    </location>
</feature>
<protein>
    <recommendedName>
        <fullName evidence="1">DUF2007 domain-containing protein</fullName>
    </recommendedName>
</protein>
<dbReference type="HOGENOM" id="CLU_2395757_0_0_4"/>
<evidence type="ECO:0000259" key="1">
    <source>
        <dbReference type="Pfam" id="PF09413"/>
    </source>
</evidence>